<evidence type="ECO:0000256" key="1">
    <source>
        <dbReference type="ARBA" id="ARBA00007074"/>
    </source>
</evidence>
<dbReference type="InterPro" id="IPR038765">
    <property type="entry name" value="Papain-like_cys_pep_sf"/>
</dbReference>
<evidence type="ECO:0000256" key="4">
    <source>
        <dbReference type="ARBA" id="ARBA00022807"/>
    </source>
</evidence>
<dbReference type="EMBL" id="CAEZTO010000003">
    <property type="protein sequence ID" value="CAB4566917.1"/>
    <property type="molecule type" value="Genomic_DNA"/>
</dbReference>
<accession>A0A6J6DSK4</accession>
<dbReference type="PROSITE" id="PS51935">
    <property type="entry name" value="NLPC_P60"/>
    <property type="match status" value="1"/>
</dbReference>
<reference evidence="8" key="1">
    <citation type="submission" date="2020-05" db="EMBL/GenBank/DDBJ databases">
        <authorList>
            <person name="Chiriac C."/>
            <person name="Salcher M."/>
            <person name="Ghai R."/>
            <person name="Kavagutti S V."/>
        </authorList>
    </citation>
    <scope>NUCLEOTIDE SEQUENCE</scope>
</reference>
<feature type="coiled-coil region" evidence="5">
    <location>
        <begin position="50"/>
        <end position="105"/>
    </location>
</feature>
<evidence type="ECO:0000256" key="5">
    <source>
        <dbReference type="SAM" id="Coils"/>
    </source>
</evidence>
<proteinExistence type="inferred from homology"/>
<feature type="coiled-coil region" evidence="5">
    <location>
        <begin position="164"/>
        <end position="244"/>
    </location>
</feature>
<dbReference type="PANTHER" id="PTHR47359:SF3">
    <property type="entry name" value="NLP_P60 DOMAIN-CONTAINING PROTEIN-RELATED"/>
    <property type="match status" value="1"/>
</dbReference>
<keyword evidence="4" id="KW-0788">Thiol protease</keyword>
<dbReference type="EMBL" id="CAEZST010000006">
    <property type="protein sequence ID" value="CAB4544427.1"/>
    <property type="molecule type" value="Genomic_DNA"/>
</dbReference>
<keyword evidence="5" id="KW-0175">Coiled coil</keyword>
<gene>
    <name evidence="7" type="ORF">UFOPK1503_00503</name>
    <name evidence="8" type="ORF">UFOPK1693_00418</name>
</gene>
<dbReference type="InterPro" id="IPR051794">
    <property type="entry name" value="PG_Endopeptidase_C40"/>
</dbReference>
<feature type="domain" description="NlpC/P60" evidence="6">
    <location>
        <begin position="268"/>
        <end position="398"/>
    </location>
</feature>
<dbReference type="AlphaFoldDB" id="A0A6J6DSK4"/>
<name>A0A6J6DSK4_9ZZZZ</name>
<keyword evidence="3" id="KW-0378">Hydrolase</keyword>
<comment type="similarity">
    <text evidence="1">Belongs to the peptidase C40 family.</text>
</comment>
<evidence type="ECO:0000256" key="3">
    <source>
        <dbReference type="ARBA" id="ARBA00022801"/>
    </source>
</evidence>
<dbReference type="Pfam" id="PF00877">
    <property type="entry name" value="NLPC_P60"/>
    <property type="match status" value="1"/>
</dbReference>
<dbReference type="InterPro" id="IPR000064">
    <property type="entry name" value="NLP_P60_dom"/>
</dbReference>
<evidence type="ECO:0000313" key="8">
    <source>
        <dbReference type="EMBL" id="CAB4566917.1"/>
    </source>
</evidence>
<dbReference type="GO" id="GO:0006508">
    <property type="term" value="P:proteolysis"/>
    <property type="evidence" value="ECO:0007669"/>
    <property type="project" value="UniProtKB-KW"/>
</dbReference>
<dbReference type="Gene3D" id="3.90.1720.10">
    <property type="entry name" value="endopeptidase domain like (from Nostoc punctiforme)"/>
    <property type="match status" value="1"/>
</dbReference>
<dbReference type="PANTHER" id="PTHR47359">
    <property type="entry name" value="PEPTIDOGLYCAN DL-ENDOPEPTIDASE CWLO"/>
    <property type="match status" value="1"/>
</dbReference>
<evidence type="ECO:0000259" key="6">
    <source>
        <dbReference type="PROSITE" id="PS51935"/>
    </source>
</evidence>
<sequence>MRARLIAIFTALSILVTSLLLTPAWAVPNYPSAAEVAAAKRSVTEKRKMITRIEGILNTLESEARALEEVALEKSEQYIRALRRADDMRAKVKSLQDQAKSSATQAESARVQLGQLVAQMFRDRSANDITLELFFNPESAEDLLFEMSMQEIIAQRTESIYQAALDQQAQAQALELELEEAKKQLEVVEAEAKQLFDEAQAAADAVIAKVRSTERERATMMSQLASLQDNAEDLERQRREGLAAERRQNAVRTAPTAPELYTVGPPNKELVEIAINFAREQLGERYVLGGAGPNVWDCSGITMKSYAAAGVYIGWHSATAQYNVMAAQRKLVPFQDAQRGDLIWWSEEEAFSGDKYHVAIYLGDGMMLEAPNPARTVRIVPVRFGELWPYAGRPTASR</sequence>
<dbReference type="GO" id="GO:0008234">
    <property type="term" value="F:cysteine-type peptidase activity"/>
    <property type="evidence" value="ECO:0007669"/>
    <property type="project" value="UniProtKB-KW"/>
</dbReference>
<dbReference type="SUPFAM" id="SSF54001">
    <property type="entry name" value="Cysteine proteinases"/>
    <property type="match status" value="1"/>
</dbReference>
<organism evidence="8">
    <name type="scientific">freshwater metagenome</name>
    <dbReference type="NCBI Taxonomy" id="449393"/>
    <lineage>
        <taxon>unclassified sequences</taxon>
        <taxon>metagenomes</taxon>
        <taxon>ecological metagenomes</taxon>
    </lineage>
</organism>
<protein>
    <submittedName>
        <fullName evidence="8">Unannotated protein</fullName>
    </submittedName>
</protein>
<evidence type="ECO:0000313" key="7">
    <source>
        <dbReference type="EMBL" id="CAB4544427.1"/>
    </source>
</evidence>
<keyword evidence="2" id="KW-0645">Protease</keyword>
<evidence type="ECO:0000256" key="2">
    <source>
        <dbReference type="ARBA" id="ARBA00022670"/>
    </source>
</evidence>